<sequence length="106" mass="12361">MDMIRGTPSTIRERVPQNQPLTLTIALYILKRRSSKNLRPYFHIKRSVSFGPAANSMKRRLKRREGSLPKIPRHRETSRLMAPEKARKPVFGKVYYCRCCRSGSDN</sequence>
<accession>A0A834HSG4</accession>
<proteinExistence type="predicted"/>
<feature type="region of interest" description="Disordered" evidence="1">
    <location>
        <begin position="53"/>
        <end position="83"/>
    </location>
</feature>
<dbReference type="AlphaFoldDB" id="A0A834HSG4"/>
<evidence type="ECO:0000256" key="1">
    <source>
        <dbReference type="SAM" id="MobiDB-lite"/>
    </source>
</evidence>
<name>A0A834HSG4_RHYFE</name>
<comment type="caution">
    <text evidence="2">The sequence shown here is derived from an EMBL/GenBank/DDBJ whole genome shotgun (WGS) entry which is preliminary data.</text>
</comment>
<protein>
    <submittedName>
        <fullName evidence="2">Uncharacterized protein</fullName>
    </submittedName>
</protein>
<reference evidence="2" key="1">
    <citation type="submission" date="2020-08" db="EMBL/GenBank/DDBJ databases">
        <title>Genome sequencing and assembly of the red palm weevil Rhynchophorus ferrugineus.</title>
        <authorList>
            <person name="Dias G.B."/>
            <person name="Bergman C.M."/>
            <person name="Manee M."/>
        </authorList>
    </citation>
    <scope>NUCLEOTIDE SEQUENCE</scope>
    <source>
        <strain evidence="2">AA-2017</strain>
        <tissue evidence="2">Whole larva</tissue>
    </source>
</reference>
<feature type="compositionally biased region" description="Basic and acidic residues" evidence="1">
    <location>
        <begin position="74"/>
        <end position="83"/>
    </location>
</feature>
<evidence type="ECO:0000313" key="3">
    <source>
        <dbReference type="Proteomes" id="UP000625711"/>
    </source>
</evidence>
<keyword evidence="3" id="KW-1185">Reference proteome</keyword>
<dbReference type="Proteomes" id="UP000625711">
    <property type="component" value="Unassembled WGS sequence"/>
</dbReference>
<dbReference type="EMBL" id="JAACXV010019574">
    <property type="protein sequence ID" value="KAF7263770.1"/>
    <property type="molecule type" value="Genomic_DNA"/>
</dbReference>
<evidence type="ECO:0000313" key="2">
    <source>
        <dbReference type="EMBL" id="KAF7263770.1"/>
    </source>
</evidence>
<organism evidence="2 3">
    <name type="scientific">Rhynchophorus ferrugineus</name>
    <name type="common">Red palm weevil</name>
    <name type="synonym">Curculio ferrugineus</name>
    <dbReference type="NCBI Taxonomy" id="354439"/>
    <lineage>
        <taxon>Eukaryota</taxon>
        <taxon>Metazoa</taxon>
        <taxon>Ecdysozoa</taxon>
        <taxon>Arthropoda</taxon>
        <taxon>Hexapoda</taxon>
        <taxon>Insecta</taxon>
        <taxon>Pterygota</taxon>
        <taxon>Neoptera</taxon>
        <taxon>Endopterygota</taxon>
        <taxon>Coleoptera</taxon>
        <taxon>Polyphaga</taxon>
        <taxon>Cucujiformia</taxon>
        <taxon>Curculionidae</taxon>
        <taxon>Dryophthorinae</taxon>
        <taxon>Rhynchophorus</taxon>
    </lineage>
</organism>
<gene>
    <name evidence="2" type="ORF">GWI33_001189</name>
</gene>